<feature type="transmembrane region" description="Helical" evidence="1">
    <location>
        <begin position="314"/>
        <end position="334"/>
    </location>
</feature>
<feature type="transmembrane region" description="Helical" evidence="1">
    <location>
        <begin position="64"/>
        <end position="85"/>
    </location>
</feature>
<evidence type="ECO:0000256" key="1">
    <source>
        <dbReference type="SAM" id="Phobius"/>
    </source>
</evidence>
<feature type="transmembrane region" description="Helical" evidence="1">
    <location>
        <begin position="6"/>
        <end position="26"/>
    </location>
</feature>
<dbReference type="EMBL" id="JAAITS010000091">
    <property type="protein sequence ID" value="NSG87604.1"/>
    <property type="molecule type" value="Genomic_DNA"/>
</dbReference>
<keyword evidence="3" id="KW-1185">Reference proteome</keyword>
<dbReference type="RefSeq" id="WP_173770394.1">
    <property type="nucleotide sequence ID" value="NZ_JAAITS010000091.1"/>
</dbReference>
<evidence type="ECO:0000313" key="2">
    <source>
        <dbReference type="EMBL" id="NSG87604.1"/>
    </source>
</evidence>
<comment type="caution">
    <text evidence="2">The sequence shown here is derived from an EMBL/GenBank/DDBJ whole genome shotgun (WGS) entry which is preliminary data.</text>
</comment>
<proteinExistence type="predicted"/>
<keyword evidence="1" id="KW-0812">Transmembrane</keyword>
<feature type="transmembrane region" description="Helical" evidence="1">
    <location>
        <begin position="97"/>
        <end position="117"/>
    </location>
</feature>
<evidence type="ECO:0000313" key="3">
    <source>
        <dbReference type="Proteomes" id="UP001644719"/>
    </source>
</evidence>
<feature type="transmembrane region" description="Helical" evidence="1">
    <location>
        <begin position="38"/>
        <end position="58"/>
    </location>
</feature>
<feature type="transmembrane region" description="Helical" evidence="1">
    <location>
        <begin position="276"/>
        <end position="302"/>
    </location>
</feature>
<accession>A0ABX2HC09</accession>
<dbReference type="Proteomes" id="UP001644719">
    <property type="component" value="Unassembled WGS sequence"/>
</dbReference>
<feature type="transmembrane region" description="Helical" evidence="1">
    <location>
        <begin position="212"/>
        <end position="230"/>
    </location>
</feature>
<feature type="transmembrane region" description="Helical" evidence="1">
    <location>
        <begin position="178"/>
        <end position="200"/>
    </location>
</feature>
<sequence length="335" mass="37351">MGFIFKGILVVIWLLVVPCLAGGFYFRREKRTCGEYLLAGYTLLFAITELLSLTMIFTKQPLHVLTVTYGVVAGVLAFLGARSLYKKRQKNRISPELVVAGILILIQLIVVVLYAHMDEDDAFYVGTATTAVETDSLYAYNPYTGAAYNVLPSRYILSPFPAFLAVTSRLCGGLHPAIVAHTVFPAVFVFLAYVVLFQYSRIFFRGKAGEQGIFMILCAVILWFCGYSVYNSEIFTMGRIWQGKAVLAGVFLPFLFLLCMEIFMQEKPEYPWSLAFLANGACCLFSSMGIMLAPLLMGVFALLSLVKFRDGRRFLKSVVCCLPSLILGVVYILVF</sequence>
<protein>
    <submittedName>
        <fullName evidence="2">Uncharacterized protein</fullName>
    </submittedName>
</protein>
<organism evidence="2 3">
    <name type="scientific">Blautia faecis</name>
    <dbReference type="NCBI Taxonomy" id="871665"/>
    <lineage>
        <taxon>Bacteria</taxon>
        <taxon>Bacillati</taxon>
        <taxon>Bacillota</taxon>
        <taxon>Clostridia</taxon>
        <taxon>Lachnospirales</taxon>
        <taxon>Lachnospiraceae</taxon>
        <taxon>Blautia</taxon>
    </lineage>
</organism>
<keyword evidence="1" id="KW-0472">Membrane</keyword>
<keyword evidence="1" id="KW-1133">Transmembrane helix</keyword>
<name>A0ABX2HC09_9FIRM</name>
<reference evidence="2 3" key="1">
    <citation type="journal article" date="2020" name="Cell Host Microbe">
        <title>Functional and Genomic Variation between Human-Derived Isolates of Lachnospiraceae Reveals Inter- and Intra-Species Diversity.</title>
        <authorList>
            <person name="Sorbara M.T."/>
            <person name="Littmann E.R."/>
            <person name="Fontana E."/>
            <person name="Moody T.U."/>
            <person name="Kohout C.E."/>
            <person name="Gjonbalaj M."/>
            <person name="Eaton V."/>
            <person name="Seok R."/>
            <person name="Leiner I.M."/>
            <person name="Pamer E.G."/>
        </authorList>
    </citation>
    <scope>NUCLEOTIDE SEQUENCE [LARGE SCALE GENOMIC DNA]</scope>
    <source>
        <strain evidence="2 3">MSK.17.74</strain>
    </source>
</reference>
<feature type="transmembrane region" description="Helical" evidence="1">
    <location>
        <begin position="245"/>
        <end position="264"/>
    </location>
</feature>
<gene>
    <name evidence="2" type="ORF">G5B17_19870</name>
</gene>
<dbReference type="InterPro" id="IPR045723">
    <property type="entry name" value="DUF6077"/>
</dbReference>
<dbReference type="Pfam" id="PF19554">
    <property type="entry name" value="DUF6077"/>
    <property type="match status" value="1"/>
</dbReference>